<protein>
    <submittedName>
        <fullName evidence="2">Uncharacterized protein</fullName>
    </submittedName>
</protein>
<gene>
    <name evidence="2" type="ORF">PR048_022502</name>
</gene>
<dbReference type="EMBL" id="JARBHB010000008">
    <property type="protein sequence ID" value="KAJ8878039.1"/>
    <property type="molecule type" value="Genomic_DNA"/>
</dbReference>
<accession>A0ABQ9H160</accession>
<evidence type="ECO:0000313" key="2">
    <source>
        <dbReference type="EMBL" id="KAJ8878039.1"/>
    </source>
</evidence>
<feature type="region of interest" description="Disordered" evidence="1">
    <location>
        <begin position="1"/>
        <end position="53"/>
    </location>
</feature>
<reference evidence="2 3" key="1">
    <citation type="submission" date="2023-02" db="EMBL/GenBank/DDBJ databases">
        <title>LHISI_Scaffold_Assembly.</title>
        <authorList>
            <person name="Stuart O.P."/>
            <person name="Cleave R."/>
            <person name="Magrath M.J.L."/>
            <person name="Mikheyev A.S."/>
        </authorList>
    </citation>
    <scope>NUCLEOTIDE SEQUENCE [LARGE SCALE GENOMIC DNA]</scope>
    <source>
        <strain evidence="2">Daus_M_001</strain>
        <tissue evidence="2">Leg muscle</tissue>
    </source>
</reference>
<proteinExistence type="predicted"/>
<keyword evidence="3" id="KW-1185">Reference proteome</keyword>
<feature type="compositionally biased region" description="Basic residues" evidence="1">
    <location>
        <begin position="36"/>
        <end position="46"/>
    </location>
</feature>
<sequence length="503" mass="55392">MRVIEVNMERHRSEEEAETGDPRENPSTNGIVRHDSHLRKSGKRANRSATVAPQPNGNVSVTLIGVYTLNGNKYAIRRAFKRVQYTILCGNTTSPLTDYLLLGAVIFSGKISRHDTVQSIVGSFSFFDWLKLVLVRVDYLHANNEGTVSVLRTPGSSVELTSVAVSFKGNAAACIGNTEAGHAPLAAARSRERLWLRVVLVKWLAGLPLSEETAVDSGHRSLRLCQLSTLAIDFKRVYSEVAFAIGSEFIRHVLDDSAPITNLQGNKTRLPFCQMWCNTGATANEQTSKTDFSSSSHVANIKLPIAKAAAKGHAEFALLFGIRLNFTLLYALEPASFLHWLLHRCEDTPSLTELLVIGAHNLGRHRTQENTEANWVCIDNSIQLRTLATLPRWRDRWLNVDHRLKTSMAHDSQQIANMESSTAPVASHSQGPLPEPCVVDLGVVPKHYSESRVNVFGVARDNRTIVSGNTDIRATDIAVGNKICRYFNLVFSAGKSMPSSSKG</sequence>
<organism evidence="2 3">
    <name type="scientific">Dryococelus australis</name>
    <dbReference type="NCBI Taxonomy" id="614101"/>
    <lineage>
        <taxon>Eukaryota</taxon>
        <taxon>Metazoa</taxon>
        <taxon>Ecdysozoa</taxon>
        <taxon>Arthropoda</taxon>
        <taxon>Hexapoda</taxon>
        <taxon>Insecta</taxon>
        <taxon>Pterygota</taxon>
        <taxon>Neoptera</taxon>
        <taxon>Polyneoptera</taxon>
        <taxon>Phasmatodea</taxon>
        <taxon>Verophasmatodea</taxon>
        <taxon>Anareolatae</taxon>
        <taxon>Phasmatidae</taxon>
        <taxon>Eurycanthinae</taxon>
        <taxon>Dryococelus</taxon>
    </lineage>
</organism>
<evidence type="ECO:0000256" key="1">
    <source>
        <dbReference type="SAM" id="MobiDB-lite"/>
    </source>
</evidence>
<feature type="compositionally biased region" description="Basic and acidic residues" evidence="1">
    <location>
        <begin position="7"/>
        <end position="24"/>
    </location>
</feature>
<evidence type="ECO:0000313" key="3">
    <source>
        <dbReference type="Proteomes" id="UP001159363"/>
    </source>
</evidence>
<name>A0ABQ9H160_9NEOP</name>
<dbReference type="Proteomes" id="UP001159363">
    <property type="component" value="Chromosome 7"/>
</dbReference>
<comment type="caution">
    <text evidence="2">The sequence shown here is derived from an EMBL/GenBank/DDBJ whole genome shotgun (WGS) entry which is preliminary data.</text>
</comment>